<dbReference type="AlphaFoldDB" id="A0AAD1MD77"/>
<dbReference type="Proteomes" id="UP000467327">
    <property type="component" value="Chromosome"/>
</dbReference>
<gene>
    <name evidence="1" type="ORF">MAIC_28020</name>
</gene>
<dbReference type="EMBL" id="AP022561">
    <property type="protein sequence ID" value="BBX07999.1"/>
    <property type="molecule type" value="Genomic_DNA"/>
</dbReference>
<organism evidence="1 2">
    <name type="scientific">Mycolicibacterium aichiense</name>
    <dbReference type="NCBI Taxonomy" id="1799"/>
    <lineage>
        <taxon>Bacteria</taxon>
        <taxon>Bacillati</taxon>
        <taxon>Actinomycetota</taxon>
        <taxon>Actinomycetes</taxon>
        <taxon>Mycobacteriales</taxon>
        <taxon>Mycobacteriaceae</taxon>
        <taxon>Mycolicibacterium</taxon>
    </lineage>
</organism>
<evidence type="ECO:0000313" key="2">
    <source>
        <dbReference type="Proteomes" id="UP000467327"/>
    </source>
</evidence>
<evidence type="ECO:0000313" key="1">
    <source>
        <dbReference type="EMBL" id="BBX07999.1"/>
    </source>
</evidence>
<evidence type="ECO:0008006" key="3">
    <source>
        <dbReference type="Google" id="ProtNLM"/>
    </source>
</evidence>
<accession>A0AAD1MD77</accession>
<proteinExistence type="predicted"/>
<keyword evidence="2" id="KW-1185">Reference proteome</keyword>
<sequence>MQGRGNAMKRQSMRTWGAAGAAVLALTGVPAAIVTIQPSGQAHADVCASAGRRVTVSGCANLSDVMAPYVPPPSYYAPLPEDYPPPPPPPPPPVTGCVGYNGRWVSAGGCR</sequence>
<reference evidence="1 2" key="1">
    <citation type="journal article" date="2019" name="Emerg. Microbes Infect.">
        <title>Comprehensive subspecies identification of 175 nontuberculous mycobacteria species based on 7547 genomic profiles.</title>
        <authorList>
            <person name="Matsumoto Y."/>
            <person name="Kinjo T."/>
            <person name="Motooka D."/>
            <person name="Nabeya D."/>
            <person name="Jung N."/>
            <person name="Uechi K."/>
            <person name="Horii T."/>
            <person name="Iida T."/>
            <person name="Fujita J."/>
            <person name="Nakamura S."/>
        </authorList>
    </citation>
    <scope>NUCLEOTIDE SEQUENCE [LARGE SCALE GENOMIC DNA]</scope>
    <source>
        <strain evidence="1 2">JCM 6376</strain>
    </source>
</reference>
<dbReference type="KEGG" id="maic:MAIC_28020"/>
<protein>
    <recommendedName>
        <fullName evidence="3">RNA-binding protein</fullName>
    </recommendedName>
</protein>
<name>A0AAD1MD77_9MYCO</name>